<feature type="domain" description="Copper resistance protein D" evidence="2">
    <location>
        <begin position="47"/>
        <end position="146"/>
    </location>
</feature>
<evidence type="ECO:0000313" key="3">
    <source>
        <dbReference type="EMBL" id="SEL96928.1"/>
    </source>
</evidence>
<dbReference type="AlphaFoldDB" id="A0A1H7UJU8"/>
<feature type="transmembrane region" description="Helical" evidence="1">
    <location>
        <begin position="126"/>
        <end position="145"/>
    </location>
</feature>
<sequence length="146" mass="15069">MMSMLDIVLSIHTLFAAVWTGGTLVIAGAVLPAARKGLLSTQATSLIARRFSYLTIASVVLLMATGGHLAGTLYTFESLQSTSRGTLVLAMLGLWLLLSVLLGVGLRRLSAPTDEQSGANVATAARPWFGSASAVSVALLVVAGLL</sequence>
<dbReference type="Pfam" id="PF05425">
    <property type="entry name" value="CopD"/>
    <property type="match status" value="1"/>
</dbReference>
<dbReference type="EMBL" id="FOAD01000013">
    <property type="protein sequence ID" value="SEL96928.1"/>
    <property type="molecule type" value="Genomic_DNA"/>
</dbReference>
<dbReference type="InterPro" id="IPR008457">
    <property type="entry name" value="Cu-R_CopD_dom"/>
</dbReference>
<dbReference type="RefSeq" id="WP_074796485.1">
    <property type="nucleotide sequence ID" value="NZ_FOAD01000013.1"/>
</dbReference>
<keyword evidence="1" id="KW-0812">Transmembrane</keyword>
<proteinExistence type="predicted"/>
<reference evidence="3 4" key="1">
    <citation type="submission" date="2016-10" db="EMBL/GenBank/DDBJ databases">
        <authorList>
            <person name="de Groot N.N."/>
        </authorList>
    </citation>
    <scope>NUCLEOTIDE SEQUENCE [LARGE SCALE GENOMIC DNA]</scope>
    <source>
        <strain evidence="3 4">CDM_5</strain>
    </source>
</reference>
<keyword evidence="1" id="KW-0472">Membrane</keyword>
<keyword evidence="1" id="KW-1133">Transmembrane helix</keyword>
<dbReference type="Proteomes" id="UP000183894">
    <property type="component" value="Unassembled WGS sequence"/>
</dbReference>
<protein>
    <submittedName>
        <fullName evidence="3">Copper resistance protein D</fullName>
    </submittedName>
</protein>
<evidence type="ECO:0000313" key="4">
    <source>
        <dbReference type="Proteomes" id="UP000183894"/>
    </source>
</evidence>
<evidence type="ECO:0000256" key="1">
    <source>
        <dbReference type="SAM" id="Phobius"/>
    </source>
</evidence>
<name>A0A1H7UJU8_HALLR</name>
<evidence type="ECO:0000259" key="2">
    <source>
        <dbReference type="Pfam" id="PF05425"/>
    </source>
</evidence>
<dbReference type="GO" id="GO:0016020">
    <property type="term" value="C:membrane"/>
    <property type="evidence" value="ECO:0007669"/>
    <property type="project" value="InterPro"/>
</dbReference>
<gene>
    <name evidence="3" type="ORF">SAMN04488691_11313</name>
</gene>
<feature type="transmembrane region" description="Helical" evidence="1">
    <location>
        <begin position="86"/>
        <end position="106"/>
    </location>
</feature>
<feature type="transmembrane region" description="Helical" evidence="1">
    <location>
        <begin position="51"/>
        <end position="74"/>
    </location>
</feature>
<dbReference type="OrthoDB" id="340884at2157"/>
<organism evidence="3 4">
    <name type="scientific">Haloferax larsenii</name>
    <dbReference type="NCBI Taxonomy" id="302484"/>
    <lineage>
        <taxon>Archaea</taxon>
        <taxon>Methanobacteriati</taxon>
        <taxon>Methanobacteriota</taxon>
        <taxon>Stenosarchaea group</taxon>
        <taxon>Halobacteria</taxon>
        <taxon>Halobacteriales</taxon>
        <taxon>Haloferacaceae</taxon>
        <taxon>Haloferax</taxon>
    </lineage>
</organism>
<accession>A0A1H7UJU8</accession>